<reference evidence="15 16" key="1">
    <citation type="journal article" date="2011" name="Science">
        <title>The Selaginella genome identifies genetic changes associated with the evolution of vascular plants.</title>
        <authorList>
            <person name="Banks J.A."/>
            <person name="Nishiyama T."/>
            <person name="Hasebe M."/>
            <person name="Bowman J.L."/>
            <person name="Gribskov M."/>
            <person name="dePamphilis C."/>
            <person name="Albert V.A."/>
            <person name="Aono N."/>
            <person name="Aoyama T."/>
            <person name="Ambrose B.A."/>
            <person name="Ashton N.W."/>
            <person name="Axtell M.J."/>
            <person name="Barker E."/>
            <person name="Barker M.S."/>
            <person name="Bennetzen J.L."/>
            <person name="Bonawitz N.D."/>
            <person name="Chapple C."/>
            <person name="Cheng C."/>
            <person name="Correa L.G."/>
            <person name="Dacre M."/>
            <person name="DeBarry J."/>
            <person name="Dreyer I."/>
            <person name="Elias M."/>
            <person name="Engstrom E.M."/>
            <person name="Estelle M."/>
            <person name="Feng L."/>
            <person name="Finet C."/>
            <person name="Floyd S.K."/>
            <person name="Frommer W.B."/>
            <person name="Fujita T."/>
            <person name="Gramzow L."/>
            <person name="Gutensohn M."/>
            <person name="Harholt J."/>
            <person name="Hattori M."/>
            <person name="Heyl A."/>
            <person name="Hirai T."/>
            <person name="Hiwatashi Y."/>
            <person name="Ishikawa M."/>
            <person name="Iwata M."/>
            <person name="Karol K.G."/>
            <person name="Koehler B."/>
            <person name="Kolukisaoglu U."/>
            <person name="Kubo M."/>
            <person name="Kurata T."/>
            <person name="Lalonde S."/>
            <person name="Li K."/>
            <person name="Li Y."/>
            <person name="Litt A."/>
            <person name="Lyons E."/>
            <person name="Manning G."/>
            <person name="Maruyama T."/>
            <person name="Michael T.P."/>
            <person name="Mikami K."/>
            <person name="Miyazaki S."/>
            <person name="Morinaga S."/>
            <person name="Murata T."/>
            <person name="Mueller-Roeber B."/>
            <person name="Nelson D.R."/>
            <person name="Obara M."/>
            <person name="Oguri Y."/>
            <person name="Olmstead R.G."/>
            <person name="Onodera N."/>
            <person name="Petersen B.L."/>
            <person name="Pils B."/>
            <person name="Prigge M."/>
            <person name="Rensing S.A."/>
            <person name="Riano-Pachon D.M."/>
            <person name="Roberts A.W."/>
            <person name="Sato Y."/>
            <person name="Scheller H.V."/>
            <person name="Schulz B."/>
            <person name="Schulz C."/>
            <person name="Shakirov E.V."/>
            <person name="Shibagaki N."/>
            <person name="Shinohara N."/>
            <person name="Shippen D.E."/>
            <person name="Soerensen I."/>
            <person name="Sotooka R."/>
            <person name="Sugimoto N."/>
            <person name="Sugita M."/>
            <person name="Sumikawa N."/>
            <person name="Tanurdzic M."/>
            <person name="Theissen G."/>
            <person name="Ulvskov P."/>
            <person name="Wakazuki S."/>
            <person name="Weng J.K."/>
            <person name="Willats W.W."/>
            <person name="Wipf D."/>
            <person name="Wolf P.G."/>
            <person name="Yang L."/>
            <person name="Zimmer A.D."/>
            <person name="Zhu Q."/>
            <person name="Mitros T."/>
            <person name="Hellsten U."/>
            <person name="Loque D."/>
            <person name="Otillar R."/>
            <person name="Salamov A."/>
            <person name="Schmutz J."/>
            <person name="Shapiro H."/>
            <person name="Lindquist E."/>
            <person name="Lucas S."/>
            <person name="Rokhsar D."/>
            <person name="Grigoriev I.V."/>
        </authorList>
    </citation>
    <scope>NUCLEOTIDE SEQUENCE [LARGE SCALE GENOMIC DNA]</scope>
</reference>
<dbReference type="InterPro" id="IPR011527">
    <property type="entry name" value="ABC1_TM_dom"/>
</dbReference>
<dbReference type="PANTHER" id="PTHR43394:SF16">
    <property type="entry name" value="ABC TRANSPORTER B FAMILY MEMBER 4-LIKE ISOFORM X1"/>
    <property type="match status" value="1"/>
</dbReference>
<keyword evidence="16" id="KW-1185">Reference proteome</keyword>
<dbReference type="Pfam" id="PF00005">
    <property type="entry name" value="ABC_tran"/>
    <property type="match status" value="2"/>
</dbReference>
<dbReference type="PANTHER" id="PTHR43394">
    <property type="entry name" value="ATP-DEPENDENT PERMEASE MDL1, MITOCHONDRIAL"/>
    <property type="match status" value="1"/>
</dbReference>
<name>D8R9G1_SELML</name>
<evidence type="ECO:0000256" key="10">
    <source>
        <dbReference type="ARBA" id="ARBA00023180"/>
    </source>
</evidence>
<dbReference type="GO" id="GO:0016020">
    <property type="term" value="C:membrane"/>
    <property type="evidence" value="ECO:0000318"/>
    <property type="project" value="GO_Central"/>
</dbReference>
<dbReference type="FunFam" id="3.40.50.300:FF:000066">
    <property type="entry name" value="ABC transporter B family member 1"/>
    <property type="match status" value="2"/>
</dbReference>
<dbReference type="eggNOG" id="KOG0055">
    <property type="taxonomic scope" value="Eukaryota"/>
</dbReference>
<keyword evidence="7 15" id="KW-0067">ATP-binding</keyword>
<keyword evidence="8 12" id="KW-1133">Transmembrane helix</keyword>
<evidence type="ECO:0000313" key="16">
    <source>
        <dbReference type="Proteomes" id="UP000001514"/>
    </source>
</evidence>
<dbReference type="Gramene" id="EFJ31150">
    <property type="protein sequence ID" value="EFJ31150"/>
    <property type="gene ID" value="SELMODRAFT_169182"/>
</dbReference>
<dbReference type="GO" id="GO:0010328">
    <property type="term" value="F:auxin influx transmembrane transporter activity"/>
    <property type="evidence" value="ECO:0007669"/>
    <property type="project" value="UniProtKB-ARBA"/>
</dbReference>
<feature type="domain" description="ABC transmembrane type-1" evidence="14">
    <location>
        <begin position="740"/>
        <end position="1027"/>
    </location>
</feature>
<dbReference type="GO" id="GO:0005886">
    <property type="term" value="C:plasma membrane"/>
    <property type="evidence" value="ECO:0007669"/>
    <property type="project" value="UniProtKB-SubCell"/>
</dbReference>
<evidence type="ECO:0000256" key="8">
    <source>
        <dbReference type="ARBA" id="ARBA00022989"/>
    </source>
</evidence>
<feature type="region of interest" description="Disordered" evidence="11">
    <location>
        <begin position="676"/>
        <end position="708"/>
    </location>
</feature>
<dbReference type="InterPro" id="IPR003439">
    <property type="entry name" value="ABC_transporter-like_ATP-bd"/>
</dbReference>
<evidence type="ECO:0000256" key="11">
    <source>
        <dbReference type="SAM" id="MobiDB-lite"/>
    </source>
</evidence>
<comment type="subcellular location">
    <subcellularLocation>
        <location evidence="1">Cell membrane</location>
        <topology evidence="1">Multi-pass membrane protein</topology>
    </subcellularLocation>
</comment>
<evidence type="ECO:0000259" key="13">
    <source>
        <dbReference type="PROSITE" id="PS50893"/>
    </source>
</evidence>
<dbReference type="Gene3D" id="1.20.1560.10">
    <property type="entry name" value="ABC transporter type 1, transmembrane domain"/>
    <property type="match status" value="1"/>
</dbReference>
<dbReference type="SMART" id="SM00382">
    <property type="entry name" value="AAA"/>
    <property type="match status" value="2"/>
</dbReference>
<dbReference type="PROSITE" id="PS00211">
    <property type="entry name" value="ABC_TRANSPORTER_1"/>
    <property type="match status" value="2"/>
</dbReference>
<feature type="domain" description="ABC transmembrane type-1" evidence="14">
    <location>
        <begin position="67"/>
        <end position="352"/>
    </location>
</feature>
<dbReference type="FunFam" id="1.20.1560.10:FF:000044">
    <property type="entry name" value="ABC transporter B family member 9"/>
    <property type="match status" value="1"/>
</dbReference>
<dbReference type="GO" id="GO:0042626">
    <property type="term" value="F:ATPase-coupled transmembrane transporter activity"/>
    <property type="evidence" value="ECO:0000318"/>
    <property type="project" value="GO_Central"/>
</dbReference>
<dbReference type="Gene3D" id="3.40.50.300">
    <property type="entry name" value="P-loop containing nucleotide triphosphate hydrolases"/>
    <property type="match status" value="2"/>
</dbReference>
<protein>
    <submittedName>
        <fullName evidence="15">ATP-binding cassette transporter</fullName>
    </submittedName>
</protein>
<feature type="transmembrane region" description="Helical" evidence="12">
    <location>
        <begin position="63"/>
        <end position="88"/>
    </location>
</feature>
<dbReference type="GO" id="GO:0005524">
    <property type="term" value="F:ATP binding"/>
    <property type="evidence" value="ECO:0007669"/>
    <property type="project" value="UniProtKB-KW"/>
</dbReference>
<dbReference type="FunFam" id="1.20.1560.10:FF:000009">
    <property type="entry name" value="ABC transporter B family member 1"/>
    <property type="match status" value="1"/>
</dbReference>
<dbReference type="Pfam" id="PF00664">
    <property type="entry name" value="ABC_membrane"/>
    <property type="match status" value="2"/>
</dbReference>
<feature type="transmembrane region" description="Helical" evidence="12">
    <location>
        <begin position="963"/>
        <end position="988"/>
    </location>
</feature>
<dbReference type="GO" id="GO:0055085">
    <property type="term" value="P:transmembrane transport"/>
    <property type="evidence" value="ECO:0000318"/>
    <property type="project" value="GO_Central"/>
</dbReference>
<dbReference type="SUPFAM" id="SSF90123">
    <property type="entry name" value="ABC transporter transmembrane region"/>
    <property type="match status" value="2"/>
</dbReference>
<evidence type="ECO:0000259" key="14">
    <source>
        <dbReference type="PROSITE" id="PS50929"/>
    </source>
</evidence>
<evidence type="ECO:0000256" key="4">
    <source>
        <dbReference type="ARBA" id="ARBA00022692"/>
    </source>
</evidence>
<feature type="transmembrane region" description="Helical" evidence="12">
    <location>
        <begin position="330"/>
        <end position="351"/>
    </location>
</feature>
<dbReference type="Proteomes" id="UP000001514">
    <property type="component" value="Unassembled WGS sequence"/>
</dbReference>
<dbReference type="PROSITE" id="PS50893">
    <property type="entry name" value="ABC_TRANSPORTER_2"/>
    <property type="match status" value="2"/>
</dbReference>
<dbReference type="FunCoup" id="D8R9G1">
    <property type="interactions" value="777"/>
</dbReference>
<feature type="transmembrane region" description="Helical" evidence="12">
    <location>
        <begin position="736"/>
        <end position="764"/>
    </location>
</feature>
<proteinExistence type="inferred from homology"/>
<feature type="transmembrane region" description="Helical" evidence="12">
    <location>
        <begin position="1000"/>
        <end position="1019"/>
    </location>
</feature>
<dbReference type="InterPro" id="IPR039421">
    <property type="entry name" value="Type_1_exporter"/>
</dbReference>
<feature type="transmembrane region" description="Helical" evidence="12">
    <location>
        <begin position="870"/>
        <end position="895"/>
    </location>
</feature>
<evidence type="ECO:0000256" key="6">
    <source>
        <dbReference type="ARBA" id="ARBA00022741"/>
    </source>
</evidence>
<dbReference type="InterPro" id="IPR027417">
    <property type="entry name" value="P-loop_NTPase"/>
</dbReference>
<feature type="transmembrane region" description="Helical" evidence="12">
    <location>
        <begin position="108"/>
        <end position="132"/>
    </location>
</feature>
<keyword evidence="4 12" id="KW-0812">Transmembrane</keyword>
<dbReference type="SUPFAM" id="SSF52540">
    <property type="entry name" value="P-loop containing nucleoside triphosphate hydrolases"/>
    <property type="match status" value="2"/>
</dbReference>
<evidence type="ECO:0000256" key="2">
    <source>
        <dbReference type="ARBA" id="ARBA00007577"/>
    </source>
</evidence>
<dbReference type="CDD" id="cd18578">
    <property type="entry name" value="ABC_6TM_Pgp_ABCB1_D2_like"/>
    <property type="match status" value="1"/>
</dbReference>
<keyword evidence="6" id="KW-0547">Nucleotide-binding</keyword>
<organism evidence="16">
    <name type="scientific">Selaginella moellendorffii</name>
    <name type="common">Spikemoss</name>
    <dbReference type="NCBI Taxonomy" id="88036"/>
    <lineage>
        <taxon>Eukaryota</taxon>
        <taxon>Viridiplantae</taxon>
        <taxon>Streptophyta</taxon>
        <taxon>Embryophyta</taxon>
        <taxon>Tracheophyta</taxon>
        <taxon>Lycopodiopsida</taxon>
        <taxon>Selaginellales</taxon>
        <taxon>Selaginellaceae</taxon>
        <taxon>Selaginella</taxon>
    </lineage>
</organism>
<keyword evidence="9 12" id="KW-0472">Membrane</keyword>
<dbReference type="PROSITE" id="PS50929">
    <property type="entry name" value="ABC_TM1F"/>
    <property type="match status" value="2"/>
</dbReference>
<dbReference type="GO" id="GO:0140359">
    <property type="term" value="F:ABC-type transporter activity"/>
    <property type="evidence" value="ECO:0007669"/>
    <property type="project" value="InterPro"/>
</dbReference>
<evidence type="ECO:0000256" key="7">
    <source>
        <dbReference type="ARBA" id="ARBA00022840"/>
    </source>
</evidence>
<dbReference type="CDD" id="cd18577">
    <property type="entry name" value="ABC_6TM_Pgp_ABCB1_D1_like"/>
    <property type="match status" value="1"/>
</dbReference>
<evidence type="ECO:0000256" key="3">
    <source>
        <dbReference type="ARBA" id="ARBA00022448"/>
    </source>
</evidence>
<dbReference type="InterPro" id="IPR003593">
    <property type="entry name" value="AAA+_ATPase"/>
</dbReference>
<keyword evidence="3" id="KW-0813">Transport</keyword>
<feature type="transmembrane region" description="Helical" evidence="12">
    <location>
        <begin position="784"/>
        <end position="807"/>
    </location>
</feature>
<keyword evidence="10" id="KW-0325">Glycoprotein</keyword>
<dbReference type="EMBL" id="GL377574">
    <property type="protein sequence ID" value="EFJ31150.1"/>
    <property type="molecule type" value="Genomic_DNA"/>
</dbReference>
<feature type="transmembrane region" description="Helical" evidence="12">
    <location>
        <begin position="209"/>
        <end position="231"/>
    </location>
</feature>
<keyword evidence="5" id="KW-0677">Repeat</keyword>
<dbReference type="GO" id="GO:0010329">
    <property type="term" value="F:auxin efflux transmembrane transporter activity"/>
    <property type="evidence" value="ECO:0007669"/>
    <property type="project" value="UniProtKB-ARBA"/>
</dbReference>
<evidence type="ECO:0000313" key="15">
    <source>
        <dbReference type="EMBL" id="EFJ31150.1"/>
    </source>
</evidence>
<gene>
    <name evidence="15" type="primary">PGP4A-1</name>
    <name evidence="15" type="ORF">SELMODRAFT_169182</name>
</gene>
<dbReference type="InterPro" id="IPR017871">
    <property type="entry name" value="ABC_transporter-like_CS"/>
</dbReference>
<comment type="similarity">
    <text evidence="2">Belongs to the ABC transporter superfamily. ABCB family. Multidrug resistance exporter (TC 3.A.1.201) subfamily.</text>
</comment>
<dbReference type="HOGENOM" id="CLU_000604_17_2_1"/>
<sequence length="1309" mass="141693">MPGPRSPNFSAAAKPDVALQMVETPKSKQAEVEVAEDAKKGRTHEVCSVPFYKLFYFADPLDYLLMFLGTLGAMANGFAMPALTIVFGQLANAFGQNSGNIHAMVHEVALRFVYLGGAASVASFGEVAFWICTGERQAARIRGLYLKSILRQDVAFFDKETTTGEVVGRMSGDTILIQEAIGEKVGKFIQLTATFLGGFAVAFTRGWKLTLVMLSALPLIVAAGGMMAVVVSRMSSRGQVAYAEAGGIVDRVIGAIRTVASFTGEKRAVEDYDKALKRAYSAGVQQGIAAGLSLGFLLLIVFSSYALALWYGSKLVLHEGFSGGRVMNVIFAVLTGGMALGQTSPCLNAFASGQAAAYKMFEVIHRTPEIDAFQSSGKVPENVKGDIEFRQVDFSYPSRPDVQIFSKFSLGIPSGMTTALVGESGSGKSTVISLIERFYDPQAGEILLDGTNLNEIQLKWLRHQIGLVSQEPVLFGTSIKENIGYGKEGATLDEIQNAAYLANAARFINKLPQAYDTQVGEHGAQLSGGQKQRVAIARAILKNPRILLLDEATSALDAESERLVQEALDRVMTDRTTVVIAHRLTTIRNAHCIAVVQHGAIVETGTHFDLVQRPNGAYSQLVHLQEMHQPPPVETTEIDPDSVLIQEDNRSLSRAASRNSPSRWSFSKASPIRWSFSRSSSRGDGRHSFSLTKSASVKQADDSDQKQPVCEDIETGRTKPKNISIFRLATLNKPEVPIVFVGSLAAAANGVILPLFGLLLSSIIGSFFEVNVHTLRRDVNFWSMMFLVLACSAFVVAPAQILCFSVVGNRLIRRIRTQMFEKILRQEISWFDASENSSGALGARLSSDAAHVRSMVGDTLSLFVQNVATVAAGLVLAFTASWQLALLVLALVPLIGLQHLMQVKFVQGFSADAKIMYEEASQVASEAVSSIRTVASYCAEVKVMDLYKEKCSLPLINGVKQGIISGVALSVSNFVLFGSYAMSFWFGSRLVEKGETDFKRVFRVFFAITMSSVGISQSAGMAPDIAKVKTAVNSVFSLLDRKSKVDPFDKSGKTLKLIKGDIEFRTVCFKYPSRPDVAIFQDLSLLIPAGKTVALVGESGSGKSTLISLVERFYEPDSGQVLLDGIDIRKFQVKWLRQQMGLVSQEPVLFDGTIRWNIAYGKEGAVSDEEIQAAAEASNAHKFISGLPEGYKTRVGERGVQLSGGQKQRVAIARAIVKNPRILLLDEATSALDAESEHLVQEALDRIKVKRTSIVIAHRLATIVNADVIAVVKNGAIVERGKHADLIGIKGGAYASLAKLHLTAAPSTS</sequence>
<evidence type="ECO:0000256" key="9">
    <source>
        <dbReference type="ARBA" id="ARBA00023136"/>
    </source>
</evidence>
<evidence type="ECO:0000256" key="12">
    <source>
        <dbReference type="SAM" id="Phobius"/>
    </source>
</evidence>
<accession>D8R9G1</accession>
<dbReference type="GO" id="GO:0016887">
    <property type="term" value="F:ATP hydrolysis activity"/>
    <property type="evidence" value="ECO:0007669"/>
    <property type="project" value="InterPro"/>
</dbReference>
<dbReference type="InterPro" id="IPR036640">
    <property type="entry name" value="ABC1_TM_sf"/>
</dbReference>
<dbReference type="InParanoid" id="D8R9G1"/>
<dbReference type="KEGG" id="smo:SELMODRAFT_169182"/>
<dbReference type="CDD" id="cd03249">
    <property type="entry name" value="ABC_MTABC3_MDL1_MDL2"/>
    <property type="match status" value="2"/>
</dbReference>
<feature type="domain" description="ABC transporter" evidence="13">
    <location>
        <begin position="387"/>
        <end position="623"/>
    </location>
</feature>
<evidence type="ECO:0000256" key="5">
    <source>
        <dbReference type="ARBA" id="ARBA00022737"/>
    </source>
</evidence>
<feature type="domain" description="ABC transporter" evidence="13">
    <location>
        <begin position="1062"/>
        <end position="1299"/>
    </location>
</feature>
<dbReference type="OMA" id="GYFRLAM"/>
<feature type="transmembrane region" description="Helical" evidence="12">
    <location>
        <begin position="287"/>
        <end position="310"/>
    </location>
</feature>
<evidence type="ECO:0000256" key="1">
    <source>
        <dbReference type="ARBA" id="ARBA00004651"/>
    </source>
</evidence>